<dbReference type="AlphaFoldDB" id="A0A1X6NVW3"/>
<organism evidence="2 3">
    <name type="scientific">Porphyra umbilicalis</name>
    <name type="common">Purple laver</name>
    <name type="synonym">Red alga</name>
    <dbReference type="NCBI Taxonomy" id="2786"/>
    <lineage>
        <taxon>Eukaryota</taxon>
        <taxon>Rhodophyta</taxon>
        <taxon>Bangiophyceae</taxon>
        <taxon>Bangiales</taxon>
        <taxon>Bangiaceae</taxon>
        <taxon>Porphyra</taxon>
    </lineage>
</organism>
<accession>A0A1X6NVW3</accession>
<dbReference type="PROSITE" id="PS50011">
    <property type="entry name" value="PROTEIN_KINASE_DOM"/>
    <property type="match status" value="1"/>
</dbReference>
<dbReference type="InterPro" id="IPR008266">
    <property type="entry name" value="Tyr_kinase_AS"/>
</dbReference>
<dbReference type="GO" id="GO:0007165">
    <property type="term" value="P:signal transduction"/>
    <property type="evidence" value="ECO:0007669"/>
    <property type="project" value="TreeGrafter"/>
</dbReference>
<dbReference type="PANTHER" id="PTHR48011">
    <property type="entry name" value="CCR4-NOT TRANSCRIPTIONAL COMPLEX SUBUNIT CAF120-RELATED"/>
    <property type="match status" value="1"/>
</dbReference>
<evidence type="ECO:0000313" key="3">
    <source>
        <dbReference type="Proteomes" id="UP000218209"/>
    </source>
</evidence>
<dbReference type="InterPro" id="IPR000719">
    <property type="entry name" value="Prot_kinase_dom"/>
</dbReference>
<sequence length="276" mass="30868">MAESELLEFHRAIDRSESTKGMYVYRAILYRDGASGGRFYMRVFRPGMSKADVDLEDLLAEVKSQQAGPCPGAGDVGGEPLLVDIAQVFPKLPPSFMSVEPQADLYVKKLEIGLYDNPAFHKARRDAIMSEANVLEELRRRPHPHIVKYLGCMVEHSRIVGFVLEPYKQTLLQRCLAKETPLKVGRCIAQIAAALAHLHDMGYCHNDVTPRNIMLKEDDTAVLIDFDSCQRMGETLLKGTAAGWRDDASRTSVVKNDWLGLALVENFLRKSFGANE</sequence>
<keyword evidence="3" id="KW-1185">Reference proteome</keyword>
<dbReference type="InterPro" id="IPR011009">
    <property type="entry name" value="Kinase-like_dom_sf"/>
</dbReference>
<reference evidence="2 3" key="1">
    <citation type="submission" date="2017-03" db="EMBL/GenBank/DDBJ databases">
        <title>WGS assembly of Porphyra umbilicalis.</title>
        <authorList>
            <person name="Brawley S.H."/>
            <person name="Blouin N.A."/>
            <person name="Ficko-Blean E."/>
            <person name="Wheeler G.L."/>
            <person name="Lohr M."/>
            <person name="Goodson H.V."/>
            <person name="Jenkins J.W."/>
            <person name="Blaby-Haas C.E."/>
            <person name="Helliwell K.E."/>
            <person name="Chan C."/>
            <person name="Marriage T."/>
            <person name="Bhattacharya D."/>
            <person name="Klein A.S."/>
            <person name="Badis Y."/>
            <person name="Brodie J."/>
            <person name="Cao Y."/>
            <person name="Collen J."/>
            <person name="Dittami S.M."/>
            <person name="Gachon C.M."/>
            <person name="Green B.R."/>
            <person name="Karpowicz S."/>
            <person name="Kim J.W."/>
            <person name="Kudahl U."/>
            <person name="Lin S."/>
            <person name="Michel G."/>
            <person name="Mittag M."/>
            <person name="Olson B.J."/>
            <person name="Pangilinan J."/>
            <person name="Peng Y."/>
            <person name="Qiu H."/>
            <person name="Shu S."/>
            <person name="Singer J.T."/>
            <person name="Smith A.G."/>
            <person name="Sprecher B.N."/>
            <person name="Wagner V."/>
            <person name="Wang W."/>
            <person name="Wang Z.-Y."/>
            <person name="Yan J."/>
            <person name="Yarish C."/>
            <person name="Zoeuner-Riek S."/>
            <person name="Zhuang Y."/>
            <person name="Zou Y."/>
            <person name="Lindquist E.A."/>
            <person name="Grimwood J."/>
            <person name="Barry K."/>
            <person name="Rokhsar D.S."/>
            <person name="Schmutz J."/>
            <person name="Stiller J.W."/>
            <person name="Grossman A.R."/>
            <person name="Prochnik S.E."/>
        </authorList>
    </citation>
    <scope>NUCLEOTIDE SEQUENCE [LARGE SCALE GENOMIC DNA]</scope>
    <source>
        <strain evidence="2">4086291</strain>
    </source>
</reference>
<name>A0A1X6NVW3_PORUM</name>
<proteinExistence type="predicted"/>
<dbReference type="Pfam" id="PF00069">
    <property type="entry name" value="Pkinase"/>
    <property type="match status" value="1"/>
</dbReference>
<dbReference type="Proteomes" id="UP000218209">
    <property type="component" value="Unassembled WGS sequence"/>
</dbReference>
<evidence type="ECO:0000259" key="1">
    <source>
        <dbReference type="PROSITE" id="PS50011"/>
    </source>
</evidence>
<dbReference type="SMART" id="SM00220">
    <property type="entry name" value="S_TKc"/>
    <property type="match status" value="1"/>
</dbReference>
<dbReference type="EMBL" id="KV919040">
    <property type="protein sequence ID" value="OSX72761.1"/>
    <property type="molecule type" value="Genomic_DNA"/>
</dbReference>
<dbReference type="GO" id="GO:0004672">
    <property type="term" value="F:protein kinase activity"/>
    <property type="evidence" value="ECO:0007669"/>
    <property type="project" value="InterPro"/>
</dbReference>
<dbReference type="SUPFAM" id="SSF56112">
    <property type="entry name" value="Protein kinase-like (PK-like)"/>
    <property type="match status" value="1"/>
</dbReference>
<dbReference type="CDD" id="cd00180">
    <property type="entry name" value="PKc"/>
    <property type="match status" value="1"/>
</dbReference>
<dbReference type="InterPro" id="IPR052751">
    <property type="entry name" value="Plant_MAPKKK"/>
</dbReference>
<gene>
    <name evidence="2" type="ORF">BU14_0407s0025</name>
</gene>
<dbReference type="PROSITE" id="PS00109">
    <property type="entry name" value="PROTEIN_KINASE_TYR"/>
    <property type="match status" value="1"/>
</dbReference>
<feature type="domain" description="Protein kinase" evidence="1">
    <location>
        <begin position="65"/>
        <end position="276"/>
    </location>
</feature>
<dbReference type="Gene3D" id="1.10.510.10">
    <property type="entry name" value="Transferase(Phosphotransferase) domain 1"/>
    <property type="match status" value="1"/>
</dbReference>
<evidence type="ECO:0000313" key="2">
    <source>
        <dbReference type="EMBL" id="OSX72761.1"/>
    </source>
</evidence>
<dbReference type="OrthoDB" id="4062651at2759"/>
<protein>
    <recommendedName>
        <fullName evidence="1">Protein kinase domain-containing protein</fullName>
    </recommendedName>
</protein>
<dbReference type="PANTHER" id="PTHR48011:SF4">
    <property type="entry name" value="MITOGEN-ACTIVATED PROTEIN KINASE KINASE KINASE 19"/>
    <property type="match status" value="1"/>
</dbReference>
<dbReference type="GO" id="GO:0005524">
    <property type="term" value="F:ATP binding"/>
    <property type="evidence" value="ECO:0007669"/>
    <property type="project" value="InterPro"/>
</dbReference>